<proteinExistence type="predicted"/>
<feature type="signal peptide" evidence="2">
    <location>
        <begin position="1"/>
        <end position="37"/>
    </location>
</feature>
<feature type="compositionally biased region" description="Low complexity" evidence="1">
    <location>
        <begin position="129"/>
        <end position="149"/>
    </location>
</feature>
<evidence type="ECO:0000313" key="3">
    <source>
        <dbReference type="EMBL" id="MDV7715530.1"/>
    </source>
</evidence>
<comment type="caution">
    <text evidence="3">The sequence shown here is derived from an EMBL/GenBank/DDBJ whole genome shotgun (WGS) entry which is preliminary data.</text>
</comment>
<protein>
    <submittedName>
        <fullName evidence="3">Uncharacterized protein</fullName>
    </submittedName>
</protein>
<dbReference type="EMBL" id="WERV01000005">
    <property type="protein sequence ID" value="MDV7715530.1"/>
    <property type="molecule type" value="Genomic_DNA"/>
</dbReference>
<name>A0AAJ2P3R6_OENOE</name>
<gene>
    <name evidence="3" type="ORF">GA838_07215</name>
</gene>
<dbReference type="Proteomes" id="UP001281024">
    <property type="component" value="Unassembled WGS sequence"/>
</dbReference>
<evidence type="ECO:0000313" key="4">
    <source>
        <dbReference type="Proteomes" id="UP001281024"/>
    </source>
</evidence>
<feature type="region of interest" description="Disordered" evidence="1">
    <location>
        <begin position="129"/>
        <end position="157"/>
    </location>
</feature>
<sequence>MGSGYFYTKKVRRLVKALIVLACFAAFSFLVPSTVGKADHRDASANSSFSAARGLARSVGQTAATFNPPASTTKSKKNKTSTGNTLQQLDYAKSTVQNTTPLENNVSYTATSSSQQALSSVQTFSQSSSSSISESSYSSSTATSTSMYSEPQNTAQRSSVSSGYSYAAKISSSSSIPQTSVSSSSSSSSISSSSDDINWLISRESSGNPNAVNGSYKGIGQLSEAAYETYLGMTWDQVKGNYQLQLKAMQAYISARYGSVSAAISFWQQNGWY</sequence>
<accession>A0AAJ2P3R6</accession>
<keyword evidence="2" id="KW-0732">Signal</keyword>
<evidence type="ECO:0000256" key="2">
    <source>
        <dbReference type="SAM" id="SignalP"/>
    </source>
</evidence>
<feature type="region of interest" description="Disordered" evidence="1">
    <location>
        <begin position="64"/>
        <end position="86"/>
    </location>
</feature>
<reference evidence="3" key="1">
    <citation type="submission" date="2019-10" db="EMBL/GenBank/DDBJ databases">
        <title>Malate fermentation in French cider.</title>
        <authorList>
            <person name="Cousin F.J."/>
            <person name="Medina Fernandez S."/>
            <person name="Misery B."/>
            <person name="Laplace J.-M."/>
            <person name="Cretenet M."/>
        </authorList>
    </citation>
    <scope>NUCLEOTIDE SEQUENCE</scope>
    <source>
        <strain evidence="3">UCMA15129</strain>
    </source>
</reference>
<feature type="chain" id="PRO_5042603574" evidence="2">
    <location>
        <begin position="38"/>
        <end position="273"/>
    </location>
</feature>
<dbReference type="AlphaFoldDB" id="A0AAJ2P3R6"/>
<evidence type="ECO:0000256" key="1">
    <source>
        <dbReference type="SAM" id="MobiDB-lite"/>
    </source>
</evidence>
<dbReference type="RefSeq" id="WP_186414455.1">
    <property type="nucleotide sequence ID" value="NZ_ULGC01000041.1"/>
</dbReference>
<organism evidence="3 4">
    <name type="scientific">Oenococcus oeni</name>
    <name type="common">Leuconostoc oenos</name>
    <dbReference type="NCBI Taxonomy" id="1247"/>
    <lineage>
        <taxon>Bacteria</taxon>
        <taxon>Bacillati</taxon>
        <taxon>Bacillota</taxon>
        <taxon>Bacilli</taxon>
        <taxon>Lactobacillales</taxon>
        <taxon>Lactobacillaceae</taxon>
        <taxon>Oenococcus</taxon>
    </lineage>
</organism>